<organism evidence="1 2">
    <name type="scientific">Chryseobacterium metallicongregator</name>
    <dbReference type="NCBI Taxonomy" id="3073042"/>
    <lineage>
        <taxon>Bacteria</taxon>
        <taxon>Pseudomonadati</taxon>
        <taxon>Bacteroidota</taxon>
        <taxon>Flavobacteriia</taxon>
        <taxon>Flavobacteriales</taxon>
        <taxon>Weeksellaceae</taxon>
        <taxon>Chryseobacterium group</taxon>
        <taxon>Chryseobacterium</taxon>
    </lineage>
</organism>
<reference evidence="1 2" key="1">
    <citation type="submission" date="2023-08" db="EMBL/GenBank/DDBJ databases">
        <authorList>
            <person name="Maltman C."/>
        </authorList>
    </citation>
    <scope>NUCLEOTIDE SEQUENCE [LARGE SCALE GENOMIC DNA]</scope>
    <source>
        <strain evidence="1 2">ES2</strain>
    </source>
</reference>
<evidence type="ECO:0000313" key="1">
    <source>
        <dbReference type="EMBL" id="MDR4954643.1"/>
    </source>
</evidence>
<accession>A0ABU1EA01</accession>
<gene>
    <name evidence="1" type="ORF">REB14_20875</name>
</gene>
<keyword evidence="2" id="KW-1185">Reference proteome</keyword>
<name>A0ABU1EA01_9FLAO</name>
<proteinExistence type="predicted"/>
<sequence length="154" mass="17616">MNHKIDKYITKRIKDLNWQDKSLVEKSGLSKGQISKLKNGSVEKLSAETFYLLVTAFKDSFSTAISFTYPNLKDYKLKEYNQKKRNVFGSIMREVEVSTNTIEEISAKTGISEVRLSELYFRKGALEAFELILIEKAVGKKLGELFEKLYGNGK</sequence>
<dbReference type="RefSeq" id="WP_309523188.1">
    <property type="nucleotide sequence ID" value="NZ_JAVIXS010000020.1"/>
</dbReference>
<dbReference type="InterPro" id="IPR010982">
    <property type="entry name" value="Lambda_DNA-bd_dom_sf"/>
</dbReference>
<dbReference type="Proteomes" id="UP001260959">
    <property type="component" value="Unassembled WGS sequence"/>
</dbReference>
<comment type="caution">
    <text evidence="1">The sequence shown here is derived from an EMBL/GenBank/DDBJ whole genome shotgun (WGS) entry which is preliminary data.</text>
</comment>
<evidence type="ECO:0000313" key="2">
    <source>
        <dbReference type="Proteomes" id="UP001260959"/>
    </source>
</evidence>
<dbReference type="Gene3D" id="1.10.260.40">
    <property type="entry name" value="lambda repressor-like DNA-binding domains"/>
    <property type="match status" value="1"/>
</dbReference>
<protein>
    <submittedName>
        <fullName evidence="1">Transcriptional regulator</fullName>
    </submittedName>
</protein>
<dbReference type="EMBL" id="JAVIXS010000020">
    <property type="protein sequence ID" value="MDR4954643.1"/>
    <property type="molecule type" value="Genomic_DNA"/>
</dbReference>
<dbReference type="SUPFAM" id="SSF47413">
    <property type="entry name" value="lambda repressor-like DNA-binding domains"/>
    <property type="match status" value="1"/>
</dbReference>